<evidence type="ECO:0000313" key="2">
    <source>
        <dbReference type="Proteomes" id="UP001271890"/>
    </source>
</evidence>
<sequence length="391" mass="44926">MPTYTVQTKIESNVPVENLLYDLAIYRQDAKGSFHILLDVFQEKLQSNYETQQHITQETDDDLSVIYIMQIMLHRKHGSNIFPALQTHFKKMYTLGELTSGKACSEKKWENACYFESTVETKPVSDGDNTVELKITIPERPFIAKEYPIGHPDDPFEKNKVESQIQNRLSKRTYPSQGWASLCGPAAFFYCLQIDRPDIYEQVSRELWQYGRTKIGQLEIKPGDGCRHPKGTFYDGKDEKISGLDWITLASLRDSENIIFSYDEVSAPAAGITMWNMLSEWFEKAGYEKVFDNISLSHCNIDDFNTLNDYVLKGYKVITLISDTVLGRGRTDGLTYKSHWVVWKDAAEEVNGNIELNLFSWGDVYQQVRENTTVDSFLNQLFGGLVFKPMK</sequence>
<comment type="caution">
    <text evidence="1">The sequence shown here is derived from an EMBL/GenBank/DDBJ whole genome shotgun (WGS) entry which is preliminary data.</text>
</comment>
<protein>
    <recommendedName>
        <fullName evidence="3">Transposase</fullName>
    </recommendedName>
</protein>
<evidence type="ECO:0008006" key="3">
    <source>
        <dbReference type="Google" id="ProtNLM"/>
    </source>
</evidence>
<gene>
    <name evidence="1" type="ORF">FE392_10290</name>
</gene>
<accession>A0ABU4SAF0</accession>
<reference evidence="2" key="1">
    <citation type="journal article" date="2024" name="Toxins">
        <title>Genome Sequence Analysis of Native Xenorhabdus Strains Isolated from Entomopathogenic Nematodes in Argentina.</title>
        <authorList>
            <person name="Palma L."/>
            <person name="Frizzo L."/>
            <person name="Kaiser S."/>
            <person name="Berry C."/>
            <person name="Caballero P."/>
            <person name="Bode H.B."/>
            <person name="Del Valle E.E."/>
        </authorList>
    </citation>
    <scope>NUCLEOTIDE SEQUENCE [LARGE SCALE GENOMIC DNA]</scope>
    <source>
        <strain evidence="2">12</strain>
    </source>
</reference>
<evidence type="ECO:0000313" key="1">
    <source>
        <dbReference type="EMBL" id="MDX7987716.1"/>
    </source>
</evidence>
<dbReference type="EMBL" id="VCDN01000038">
    <property type="protein sequence ID" value="MDX7987716.1"/>
    <property type="molecule type" value="Genomic_DNA"/>
</dbReference>
<proteinExistence type="predicted"/>
<keyword evidence="2" id="KW-1185">Reference proteome</keyword>
<organism evidence="1 2">
    <name type="scientific">Xenorhabdus santafensis</name>
    <dbReference type="NCBI Taxonomy" id="2582833"/>
    <lineage>
        <taxon>Bacteria</taxon>
        <taxon>Pseudomonadati</taxon>
        <taxon>Pseudomonadota</taxon>
        <taxon>Gammaproteobacteria</taxon>
        <taxon>Enterobacterales</taxon>
        <taxon>Morganellaceae</taxon>
        <taxon>Xenorhabdus</taxon>
    </lineage>
</organism>
<dbReference type="RefSeq" id="WP_319930137.1">
    <property type="nucleotide sequence ID" value="NZ_VCDN01000038.1"/>
</dbReference>
<name>A0ABU4SAF0_9GAMM</name>
<dbReference type="Proteomes" id="UP001271890">
    <property type="component" value="Unassembled WGS sequence"/>
</dbReference>